<sequence>MFNSKSVLWFAILLAVLLEPIAGRKGFSGGHSYPKSGGLSGGGHRSGGLSGGGHGYPSSGGSHGYPSSGGSHAYPSSSGGSHGYPASGGLSGSGTGSHGYPSSGGNHAYPSSGGSHTYPSSGSNSHTYPSSGSNSHGYPSGSGLSGNNNRYPQQKPVVHHTTNVYNYHYSPPQRITYTPVRGSPPVSYPVYHGTPPTYIYQYKNSGSKYGTLLAGLALLNLGTLAGAAYANSHNSQSHYNYKPQPGEVCKFAVKRDNGDYEETKIDCRIISSFILQDQGQLRNTGTNSTVSVVTVTNTTVMNMTNMAPNQQSAPVPVPGNPLYQMLPNGTLVPVNATVPVAPPMPTPVPVNPMSMSPNIYPNGTLITSSVVTTTTTNTTLVNALDVKGRPVEVTPGMQCFVIRNSPTSNMRKNVPCGLLQTYAEKSLRRNSATRNVPMFTIVAAIVAVCVAF</sequence>
<organism evidence="3">
    <name type="scientific">Heliothis virescens</name>
    <name type="common">Tobacco budworm moth</name>
    <dbReference type="NCBI Taxonomy" id="7102"/>
    <lineage>
        <taxon>Eukaryota</taxon>
        <taxon>Metazoa</taxon>
        <taxon>Ecdysozoa</taxon>
        <taxon>Arthropoda</taxon>
        <taxon>Hexapoda</taxon>
        <taxon>Insecta</taxon>
        <taxon>Pterygota</taxon>
        <taxon>Neoptera</taxon>
        <taxon>Endopterygota</taxon>
        <taxon>Lepidoptera</taxon>
        <taxon>Glossata</taxon>
        <taxon>Ditrysia</taxon>
        <taxon>Noctuoidea</taxon>
        <taxon>Noctuidae</taxon>
        <taxon>Heliothinae</taxon>
        <taxon>Heliothis</taxon>
    </lineage>
</organism>
<keyword evidence="2" id="KW-0732">Signal</keyword>
<evidence type="ECO:0000313" key="3">
    <source>
        <dbReference type="EMBL" id="PCG70811.1"/>
    </source>
</evidence>
<feature type="signal peptide" evidence="2">
    <location>
        <begin position="1"/>
        <end position="23"/>
    </location>
</feature>
<dbReference type="EMBL" id="NWSH01001579">
    <property type="protein sequence ID" value="PCG70811.1"/>
    <property type="molecule type" value="Genomic_DNA"/>
</dbReference>
<protein>
    <submittedName>
        <fullName evidence="3">Uncharacterized protein</fullName>
    </submittedName>
</protein>
<evidence type="ECO:0000256" key="1">
    <source>
        <dbReference type="SAM" id="MobiDB-lite"/>
    </source>
</evidence>
<accession>A0A2A4JFQ8</accession>
<comment type="caution">
    <text evidence="3">The sequence shown here is derived from an EMBL/GenBank/DDBJ whole genome shotgun (WGS) entry which is preliminary data.</text>
</comment>
<reference evidence="3" key="1">
    <citation type="submission" date="2017-09" db="EMBL/GenBank/DDBJ databases">
        <title>Contemporary evolution of a Lepidopteran species, Heliothis virescens, in response to modern agricultural practices.</title>
        <authorList>
            <person name="Fritz M.L."/>
            <person name="Deyonke A.M."/>
            <person name="Papanicolaou A."/>
            <person name="Micinski S."/>
            <person name="Westbrook J."/>
            <person name="Gould F."/>
        </authorList>
    </citation>
    <scope>NUCLEOTIDE SEQUENCE [LARGE SCALE GENOMIC DNA]</scope>
    <source>
        <strain evidence="3">HvINT-</strain>
        <tissue evidence="3">Whole body</tissue>
    </source>
</reference>
<name>A0A2A4JFQ8_HELVI</name>
<gene>
    <name evidence="3" type="ORF">B5V51_2562</name>
</gene>
<dbReference type="AlphaFoldDB" id="A0A2A4JFQ8"/>
<feature type="compositionally biased region" description="Gly residues" evidence="1">
    <location>
        <begin position="38"/>
        <end position="55"/>
    </location>
</feature>
<feature type="region of interest" description="Disordered" evidence="1">
    <location>
        <begin position="36"/>
        <end position="154"/>
    </location>
</feature>
<feature type="compositionally biased region" description="Low complexity" evidence="1">
    <location>
        <begin position="56"/>
        <end position="88"/>
    </location>
</feature>
<feature type="compositionally biased region" description="Polar residues" evidence="1">
    <location>
        <begin position="112"/>
        <end position="137"/>
    </location>
</feature>
<feature type="chain" id="PRO_5013308820" evidence="2">
    <location>
        <begin position="24"/>
        <end position="452"/>
    </location>
</feature>
<proteinExistence type="predicted"/>
<evidence type="ECO:0000256" key="2">
    <source>
        <dbReference type="SAM" id="SignalP"/>
    </source>
</evidence>